<proteinExistence type="inferred from homology"/>
<reference evidence="6" key="1">
    <citation type="journal article" date="2023" name="Nat. Commun.">
        <title>Diploid and tetraploid genomes of Acorus and the evolution of monocots.</title>
        <authorList>
            <person name="Ma L."/>
            <person name="Liu K.W."/>
            <person name="Li Z."/>
            <person name="Hsiao Y.Y."/>
            <person name="Qi Y."/>
            <person name="Fu T."/>
            <person name="Tang G.D."/>
            <person name="Zhang D."/>
            <person name="Sun W.H."/>
            <person name="Liu D.K."/>
            <person name="Li Y."/>
            <person name="Chen G.Z."/>
            <person name="Liu X.D."/>
            <person name="Liao X.Y."/>
            <person name="Jiang Y.T."/>
            <person name="Yu X."/>
            <person name="Hao Y."/>
            <person name="Huang J."/>
            <person name="Zhao X.W."/>
            <person name="Ke S."/>
            <person name="Chen Y.Y."/>
            <person name="Wu W.L."/>
            <person name="Hsu J.L."/>
            <person name="Lin Y.F."/>
            <person name="Huang M.D."/>
            <person name="Li C.Y."/>
            <person name="Huang L."/>
            <person name="Wang Z.W."/>
            <person name="Zhao X."/>
            <person name="Zhong W.Y."/>
            <person name="Peng D.H."/>
            <person name="Ahmad S."/>
            <person name="Lan S."/>
            <person name="Zhang J.S."/>
            <person name="Tsai W.C."/>
            <person name="Van de Peer Y."/>
            <person name="Liu Z.J."/>
        </authorList>
    </citation>
    <scope>NUCLEOTIDE SEQUENCE</scope>
    <source>
        <strain evidence="6">SCP</strain>
    </source>
</reference>
<dbReference type="FunFam" id="3.40.50.2000:FF:000060">
    <property type="entry name" value="Glycosyltransferase"/>
    <property type="match status" value="1"/>
</dbReference>
<dbReference type="CDD" id="cd03784">
    <property type="entry name" value="GT1_Gtf-like"/>
    <property type="match status" value="1"/>
</dbReference>
<keyword evidence="7" id="KW-1185">Reference proteome</keyword>
<dbReference type="EMBL" id="JAUJYN010000004">
    <property type="protein sequence ID" value="KAK1272364.1"/>
    <property type="molecule type" value="Genomic_DNA"/>
</dbReference>
<protein>
    <recommendedName>
        <fullName evidence="5">Glycosyltransferase</fullName>
        <ecNumber evidence="5">2.4.1.-</ecNumber>
    </recommendedName>
</protein>
<comment type="similarity">
    <text evidence="1 4">Belongs to the UDP-glycosyltransferase family.</text>
</comment>
<gene>
    <name evidence="6" type="ORF">QJS04_geneDACA012193</name>
</gene>
<dbReference type="Pfam" id="PF00201">
    <property type="entry name" value="UDPGT"/>
    <property type="match status" value="1"/>
</dbReference>
<dbReference type="Gene3D" id="3.40.50.2000">
    <property type="entry name" value="Glycogen Phosphorylase B"/>
    <property type="match status" value="2"/>
</dbReference>
<dbReference type="PANTHER" id="PTHR11926">
    <property type="entry name" value="GLUCOSYL/GLUCURONOSYL TRANSFERASES"/>
    <property type="match status" value="1"/>
</dbReference>
<evidence type="ECO:0000313" key="7">
    <source>
        <dbReference type="Proteomes" id="UP001179952"/>
    </source>
</evidence>
<dbReference type="Proteomes" id="UP001179952">
    <property type="component" value="Unassembled WGS sequence"/>
</dbReference>
<evidence type="ECO:0000256" key="2">
    <source>
        <dbReference type="ARBA" id="ARBA00022676"/>
    </source>
</evidence>
<organism evidence="6 7">
    <name type="scientific">Acorus gramineus</name>
    <name type="common">Dwarf sweet flag</name>
    <dbReference type="NCBI Taxonomy" id="55184"/>
    <lineage>
        <taxon>Eukaryota</taxon>
        <taxon>Viridiplantae</taxon>
        <taxon>Streptophyta</taxon>
        <taxon>Embryophyta</taxon>
        <taxon>Tracheophyta</taxon>
        <taxon>Spermatophyta</taxon>
        <taxon>Magnoliopsida</taxon>
        <taxon>Liliopsida</taxon>
        <taxon>Acoraceae</taxon>
        <taxon>Acorus</taxon>
    </lineage>
</organism>
<evidence type="ECO:0000256" key="3">
    <source>
        <dbReference type="ARBA" id="ARBA00022679"/>
    </source>
</evidence>
<evidence type="ECO:0000256" key="5">
    <source>
        <dbReference type="RuleBase" id="RU362057"/>
    </source>
</evidence>
<dbReference type="PROSITE" id="PS00375">
    <property type="entry name" value="UDPGT"/>
    <property type="match status" value="1"/>
</dbReference>
<sequence length="471" mass="52157">MPFPAQGHMNPLLKLAKLLHSKGFFITFIHTALYHRRLLRTSSSSSVSSSASFRFVTIDDGVSEDESTHTLHYVQDCMRRHCPASLRELLVREEDEGVVPPATCIVSDGVMSFTLGVAEELRLPQVLFWTMSACGFMGYLLFEEIIKRDMAPLKDDVTARNDARLDARIDWVPAMKNARLRDMPTFITHPSHPKHQGMLEFMIEECRNASRATAIVLNTFDALELPVLDAISASLAPPVLTVGPLMGLNNNKLIFEEPKVWQEEMGCLKWLEAQQDSSVLYINFGSIAVMTSAQLSELAFGIAGSGCRFLWVVRPDSVDGGLDGLPAGFVEETMGRGLMIMGWCPQEEVLGHRAVGGFMTHSGWNSMLESVIEGVPMACLPSVAEQPTNSRFACGEWAVGLEIGLIGDLKRERVEGVIRELMEGEKGREIRKRALEVKEEAWRAVKPGGSSYVNLDKLVYDVLKAPMTLNG</sequence>
<dbReference type="PANTHER" id="PTHR11926:SF774">
    <property type="entry name" value="UDP-GLYCOSYLTRANSFERASE 85A1-RELATED"/>
    <property type="match status" value="1"/>
</dbReference>
<comment type="caution">
    <text evidence="6">The sequence shown here is derived from an EMBL/GenBank/DDBJ whole genome shotgun (WGS) entry which is preliminary data.</text>
</comment>
<keyword evidence="3 4" id="KW-0808">Transferase</keyword>
<accession>A0AAV9B7T3</accession>
<evidence type="ECO:0000256" key="4">
    <source>
        <dbReference type="RuleBase" id="RU003718"/>
    </source>
</evidence>
<evidence type="ECO:0000313" key="6">
    <source>
        <dbReference type="EMBL" id="KAK1272364.1"/>
    </source>
</evidence>
<dbReference type="EC" id="2.4.1.-" evidence="5"/>
<keyword evidence="2 4" id="KW-0328">Glycosyltransferase</keyword>
<dbReference type="FunFam" id="3.40.50.2000:FF:000065">
    <property type="entry name" value="Glycosyltransferase"/>
    <property type="match status" value="1"/>
</dbReference>
<dbReference type="SUPFAM" id="SSF53756">
    <property type="entry name" value="UDP-Glycosyltransferase/glycogen phosphorylase"/>
    <property type="match status" value="1"/>
</dbReference>
<dbReference type="AlphaFoldDB" id="A0AAV9B7T3"/>
<dbReference type="GO" id="GO:0080043">
    <property type="term" value="F:quercetin 3-O-glucosyltransferase activity"/>
    <property type="evidence" value="ECO:0007669"/>
    <property type="project" value="TreeGrafter"/>
</dbReference>
<name>A0AAV9B7T3_ACOGR</name>
<dbReference type="GO" id="GO:0080044">
    <property type="term" value="F:quercetin 7-O-glucosyltransferase activity"/>
    <property type="evidence" value="ECO:0007669"/>
    <property type="project" value="TreeGrafter"/>
</dbReference>
<reference evidence="6" key="2">
    <citation type="submission" date="2023-06" db="EMBL/GenBank/DDBJ databases">
        <authorList>
            <person name="Ma L."/>
            <person name="Liu K.-W."/>
            <person name="Li Z."/>
            <person name="Hsiao Y.-Y."/>
            <person name="Qi Y."/>
            <person name="Fu T."/>
            <person name="Tang G."/>
            <person name="Zhang D."/>
            <person name="Sun W.-H."/>
            <person name="Liu D.-K."/>
            <person name="Li Y."/>
            <person name="Chen G.-Z."/>
            <person name="Liu X.-D."/>
            <person name="Liao X.-Y."/>
            <person name="Jiang Y.-T."/>
            <person name="Yu X."/>
            <person name="Hao Y."/>
            <person name="Huang J."/>
            <person name="Zhao X.-W."/>
            <person name="Ke S."/>
            <person name="Chen Y.-Y."/>
            <person name="Wu W.-L."/>
            <person name="Hsu J.-L."/>
            <person name="Lin Y.-F."/>
            <person name="Huang M.-D."/>
            <person name="Li C.-Y."/>
            <person name="Huang L."/>
            <person name="Wang Z.-W."/>
            <person name="Zhao X."/>
            <person name="Zhong W.-Y."/>
            <person name="Peng D.-H."/>
            <person name="Ahmad S."/>
            <person name="Lan S."/>
            <person name="Zhang J.-S."/>
            <person name="Tsai W.-C."/>
            <person name="Van De Peer Y."/>
            <person name="Liu Z.-J."/>
        </authorList>
    </citation>
    <scope>NUCLEOTIDE SEQUENCE</scope>
    <source>
        <strain evidence="6">SCP</strain>
        <tissue evidence="6">Leaves</tissue>
    </source>
</reference>
<evidence type="ECO:0000256" key="1">
    <source>
        <dbReference type="ARBA" id="ARBA00009995"/>
    </source>
</evidence>
<dbReference type="InterPro" id="IPR035595">
    <property type="entry name" value="UDP_glycos_trans_CS"/>
</dbReference>
<dbReference type="InterPro" id="IPR002213">
    <property type="entry name" value="UDP_glucos_trans"/>
</dbReference>